<evidence type="ECO:0000313" key="7">
    <source>
        <dbReference type="Proteomes" id="UP001595778"/>
    </source>
</evidence>
<name>A0ABV8WMG1_9MICC</name>
<keyword evidence="7" id="KW-1185">Reference proteome</keyword>
<protein>
    <submittedName>
        <fullName evidence="6">Glycoside hydrolase family 16 protein</fullName>
    </submittedName>
</protein>
<dbReference type="Proteomes" id="UP001595778">
    <property type="component" value="Unassembled WGS sequence"/>
</dbReference>
<dbReference type="InterPro" id="IPR050546">
    <property type="entry name" value="Glycosyl_Hydrlase_16"/>
</dbReference>
<evidence type="ECO:0000313" key="6">
    <source>
        <dbReference type="EMBL" id="MFC4397130.1"/>
    </source>
</evidence>
<gene>
    <name evidence="6" type="ORF">ACFO0G_13585</name>
</gene>
<evidence type="ECO:0000256" key="3">
    <source>
        <dbReference type="ARBA" id="ARBA00023295"/>
    </source>
</evidence>
<dbReference type="PANTHER" id="PTHR10963:SF22">
    <property type="entry name" value="GLYCOSIDASE CRH2-RELATED"/>
    <property type="match status" value="1"/>
</dbReference>
<feature type="transmembrane region" description="Helical" evidence="4">
    <location>
        <begin position="12"/>
        <end position="31"/>
    </location>
</feature>
<reference evidence="7" key="1">
    <citation type="journal article" date="2019" name="Int. J. Syst. Evol. Microbiol.">
        <title>The Global Catalogue of Microorganisms (GCM) 10K type strain sequencing project: providing services to taxonomists for standard genome sequencing and annotation.</title>
        <authorList>
            <consortium name="The Broad Institute Genomics Platform"/>
            <consortium name="The Broad Institute Genome Sequencing Center for Infectious Disease"/>
            <person name="Wu L."/>
            <person name="Ma J."/>
        </authorList>
    </citation>
    <scope>NUCLEOTIDE SEQUENCE [LARGE SCALE GENOMIC DNA]</scope>
    <source>
        <strain evidence="7">PJ61</strain>
    </source>
</reference>
<dbReference type="Pfam" id="PF00722">
    <property type="entry name" value="Glyco_hydro_16"/>
    <property type="match status" value="1"/>
</dbReference>
<evidence type="ECO:0000256" key="2">
    <source>
        <dbReference type="ARBA" id="ARBA00022801"/>
    </source>
</evidence>
<dbReference type="EMBL" id="JBHSDQ010000005">
    <property type="protein sequence ID" value="MFC4397130.1"/>
    <property type="molecule type" value="Genomic_DNA"/>
</dbReference>
<accession>A0ABV8WMG1</accession>
<dbReference type="Gene3D" id="2.60.120.200">
    <property type="match status" value="1"/>
</dbReference>
<keyword evidence="1" id="KW-0732">Signal</keyword>
<evidence type="ECO:0000259" key="5">
    <source>
        <dbReference type="PROSITE" id="PS51762"/>
    </source>
</evidence>
<dbReference type="PROSITE" id="PS51762">
    <property type="entry name" value="GH16_2"/>
    <property type="match status" value="1"/>
</dbReference>
<keyword evidence="4" id="KW-0812">Transmembrane</keyword>
<evidence type="ECO:0000256" key="1">
    <source>
        <dbReference type="ARBA" id="ARBA00022729"/>
    </source>
</evidence>
<sequence>MLTGENSGRVYQVSLVTVTSLSIVGAALLALHGDSSRITNAPRGDLPSWRQTMVQDFDVPAPLGAVGQVYGPDMRGYSGFSDSSGYGTYTPDDVLSVHDGYLDFYLHYSNSRPRVASVIPFGYTGQTYGRYSVRFRYDSTPGYKIAFLLWPASDNWNEGEIDWPEGALDGSLYGNSAIKGTRTSTGMQFDPGDKKYSSSQPGQWHVATIEWSPGLVQWFLDDELVDQTTKPKGVPHTPMRWTLQAETADDATSTFPASEVAGHVQVDWVVQYAYTP</sequence>
<keyword evidence="2 6" id="KW-0378">Hydrolase</keyword>
<feature type="domain" description="GH16" evidence="5">
    <location>
        <begin position="47"/>
        <end position="276"/>
    </location>
</feature>
<organism evidence="6 7">
    <name type="scientific">Arthrobacter sedimenti</name>
    <dbReference type="NCBI Taxonomy" id="2694931"/>
    <lineage>
        <taxon>Bacteria</taxon>
        <taxon>Bacillati</taxon>
        <taxon>Actinomycetota</taxon>
        <taxon>Actinomycetes</taxon>
        <taxon>Micrococcales</taxon>
        <taxon>Micrococcaceae</taxon>
        <taxon>Arthrobacter</taxon>
    </lineage>
</organism>
<dbReference type="InterPro" id="IPR013320">
    <property type="entry name" value="ConA-like_dom_sf"/>
</dbReference>
<keyword evidence="4" id="KW-0472">Membrane</keyword>
<keyword evidence="4" id="KW-1133">Transmembrane helix</keyword>
<keyword evidence="3" id="KW-0326">Glycosidase</keyword>
<proteinExistence type="predicted"/>
<dbReference type="InterPro" id="IPR000757">
    <property type="entry name" value="Beta-glucanase-like"/>
</dbReference>
<dbReference type="RefSeq" id="WP_376978224.1">
    <property type="nucleotide sequence ID" value="NZ_JBHSDQ010000005.1"/>
</dbReference>
<comment type="caution">
    <text evidence="6">The sequence shown here is derived from an EMBL/GenBank/DDBJ whole genome shotgun (WGS) entry which is preliminary data.</text>
</comment>
<evidence type="ECO:0000256" key="4">
    <source>
        <dbReference type="SAM" id="Phobius"/>
    </source>
</evidence>
<dbReference type="SUPFAM" id="SSF49899">
    <property type="entry name" value="Concanavalin A-like lectins/glucanases"/>
    <property type="match status" value="1"/>
</dbReference>
<dbReference type="CDD" id="cd00413">
    <property type="entry name" value="Glyco_hydrolase_16"/>
    <property type="match status" value="1"/>
</dbReference>
<dbReference type="GO" id="GO:0016787">
    <property type="term" value="F:hydrolase activity"/>
    <property type="evidence" value="ECO:0007669"/>
    <property type="project" value="UniProtKB-KW"/>
</dbReference>
<dbReference type="PANTHER" id="PTHR10963">
    <property type="entry name" value="GLYCOSYL HYDROLASE-RELATED"/>
    <property type="match status" value="1"/>
</dbReference>